<evidence type="ECO:0000313" key="4">
    <source>
        <dbReference type="Proteomes" id="UP000186336"/>
    </source>
</evidence>
<proteinExistence type="predicted"/>
<feature type="signal peptide" evidence="1">
    <location>
        <begin position="1"/>
        <end position="23"/>
    </location>
</feature>
<evidence type="ECO:0000313" key="3">
    <source>
        <dbReference type="EMBL" id="APX14274.1"/>
    </source>
</evidence>
<dbReference type="RefSeq" id="WP_076630776.1">
    <property type="nucleotide sequence ID" value="NZ_CP019317.1"/>
</dbReference>
<evidence type="ECO:0000259" key="2">
    <source>
        <dbReference type="Pfam" id="PF14326"/>
    </source>
</evidence>
<keyword evidence="3" id="KW-0614">Plasmid</keyword>
<feature type="chain" id="PRO_5012546419" description="DUF4384 domain-containing protein" evidence="1">
    <location>
        <begin position="24"/>
        <end position="356"/>
    </location>
</feature>
<reference evidence="3 4" key="1">
    <citation type="submission" date="2017-01" db="EMBL/GenBank/DDBJ databases">
        <title>Complete genome of Tateyamaria omphalii DOK1-4 isolated from seawater in Dokdo.</title>
        <authorList>
            <person name="Kim J.H."/>
            <person name="Chi W.-J."/>
        </authorList>
    </citation>
    <scope>NUCLEOTIDE SEQUENCE [LARGE SCALE GENOMIC DNA]</scope>
    <source>
        <strain evidence="3 4">DOK1-4</strain>
        <plasmid evidence="3 4">pDOK1-4-5</plasmid>
    </source>
</reference>
<protein>
    <recommendedName>
        <fullName evidence="2">DUF4384 domain-containing protein</fullName>
    </recommendedName>
</protein>
<dbReference type="EMBL" id="CP019317">
    <property type="protein sequence ID" value="APX14274.1"/>
    <property type="molecule type" value="Genomic_DNA"/>
</dbReference>
<keyword evidence="1" id="KW-0732">Signal</keyword>
<organism evidence="3 4">
    <name type="scientific">Tateyamaria omphalii</name>
    <dbReference type="NCBI Taxonomy" id="299262"/>
    <lineage>
        <taxon>Bacteria</taxon>
        <taxon>Pseudomonadati</taxon>
        <taxon>Pseudomonadota</taxon>
        <taxon>Alphaproteobacteria</taxon>
        <taxon>Rhodobacterales</taxon>
        <taxon>Roseobacteraceae</taxon>
        <taxon>Tateyamaria</taxon>
    </lineage>
</organism>
<dbReference type="AlphaFoldDB" id="A0A1P8N1T6"/>
<keyword evidence="4" id="KW-1185">Reference proteome</keyword>
<dbReference type="Proteomes" id="UP000186336">
    <property type="component" value="Plasmid pDOK1-4-5"/>
</dbReference>
<geneLocation type="plasmid" evidence="3 4">
    <name>pDOK1-4-5</name>
</geneLocation>
<dbReference type="Pfam" id="PF14326">
    <property type="entry name" value="DUF4384"/>
    <property type="match status" value="1"/>
</dbReference>
<name>A0A1P8N1T6_9RHOB</name>
<dbReference type="InterPro" id="IPR025493">
    <property type="entry name" value="DUF4384"/>
</dbReference>
<sequence>MMRLCLNVIAVVSWCFATTSLHAQQTDATAEINALVNKAFGELTDLQEAYFDIRGKLVDWENSNLRSNRTALTGVSTDDAAYRDVASAIVSHPLVPRADIQCREHLGALLTPGNVVDESALLACGRSIDPRVRHSEAYECSSLFWAVDPAGTLRLNGHVQGSGDLAALRSKYGEQTVATVVERPFPTCAAIEALELPMSSQDRPYVRMLSQRDRIAFGESLAFELTTPDFYAFLYVVYLQADGSIFNLMPRRSLLRQQQDPQSTLRFGDGLDGRQRFTASAPAGTEAIIAVAARSPIDGLDALEVPGSNQYAKKNGQPVDQAVFLEILKDSLQDEFDATRGRREISADVLHLTVVP</sequence>
<accession>A0A1P8N1T6</accession>
<evidence type="ECO:0000256" key="1">
    <source>
        <dbReference type="SAM" id="SignalP"/>
    </source>
</evidence>
<gene>
    <name evidence="3" type="ORF">BWR18_20715</name>
</gene>
<feature type="domain" description="DUF4384" evidence="2">
    <location>
        <begin position="218"/>
        <end position="296"/>
    </location>
</feature>
<dbReference type="KEGG" id="tom:BWR18_20715"/>